<dbReference type="EMBL" id="PVBQ01000025">
    <property type="protein sequence ID" value="PRD44582.1"/>
    <property type="molecule type" value="Genomic_DNA"/>
</dbReference>
<sequence>MFDSQKKDCKLPYLKVIILNKHNDMRKIILDLAVSLDGFIEGPNREVDWMIFDDENGEELVSFTDEIDTVLYGRTSYERFGNYVPSQASSLFEKQFYDKVNSMRKIVFSRSEGNLGGNPEVVRNNVKKNVIELKSTQGKNIWLFGGSGLITSMLNLRLVDEIRIGINPIILGGGIPLFKEIQRRLPLHLTKSKQYRSGLVGLYYEVDNQI</sequence>
<keyword evidence="3" id="KW-1185">Reference proteome</keyword>
<accession>A0A2S9IVN1</accession>
<proteinExistence type="predicted"/>
<gene>
    <name evidence="2" type="ORF">C5745_19045</name>
</gene>
<dbReference type="AlphaFoldDB" id="A0A2S9IVN1"/>
<evidence type="ECO:0000313" key="2">
    <source>
        <dbReference type="EMBL" id="PRD44582.1"/>
    </source>
</evidence>
<dbReference type="PANTHER" id="PTHR38011:SF11">
    <property type="entry name" value="2,5-DIAMINO-6-RIBOSYLAMINO-4(3H)-PYRIMIDINONE 5'-PHOSPHATE REDUCTASE"/>
    <property type="match status" value="1"/>
</dbReference>
<dbReference type="InterPro" id="IPR002734">
    <property type="entry name" value="RibDG_C"/>
</dbReference>
<dbReference type="PANTHER" id="PTHR38011">
    <property type="entry name" value="DIHYDROFOLATE REDUCTASE FAMILY PROTEIN (AFU_ORTHOLOGUE AFUA_8G06820)"/>
    <property type="match status" value="1"/>
</dbReference>
<dbReference type="Pfam" id="PF01872">
    <property type="entry name" value="RibD_C"/>
    <property type="match status" value="1"/>
</dbReference>
<feature type="domain" description="Bacterial bifunctional deaminase-reductase C-terminal" evidence="1">
    <location>
        <begin position="26"/>
        <end position="200"/>
    </location>
</feature>
<dbReference type="GO" id="GO:0008703">
    <property type="term" value="F:5-amino-6-(5-phosphoribosylamino)uracil reductase activity"/>
    <property type="evidence" value="ECO:0007669"/>
    <property type="project" value="InterPro"/>
</dbReference>
<dbReference type="InterPro" id="IPR024072">
    <property type="entry name" value="DHFR-like_dom_sf"/>
</dbReference>
<evidence type="ECO:0000259" key="1">
    <source>
        <dbReference type="Pfam" id="PF01872"/>
    </source>
</evidence>
<comment type="caution">
    <text evidence="2">The sequence shown here is derived from an EMBL/GenBank/DDBJ whole genome shotgun (WGS) entry which is preliminary data.</text>
</comment>
<dbReference type="InterPro" id="IPR050765">
    <property type="entry name" value="Riboflavin_Biosynth_HTPR"/>
</dbReference>
<evidence type="ECO:0000313" key="3">
    <source>
        <dbReference type="Proteomes" id="UP000239711"/>
    </source>
</evidence>
<reference evidence="2 3" key="1">
    <citation type="submission" date="2018-02" db="EMBL/GenBank/DDBJ databases">
        <title>The draft genome of Sphingobacterium sp. 5JN-11.</title>
        <authorList>
            <person name="Liu L."/>
            <person name="Li L."/>
            <person name="Liang L."/>
            <person name="Zhang X."/>
            <person name="Wang T."/>
        </authorList>
    </citation>
    <scope>NUCLEOTIDE SEQUENCE [LARGE SCALE GENOMIC DNA]</scope>
    <source>
        <strain evidence="2 3">5JN-11</strain>
    </source>
</reference>
<name>A0A2S9IVN1_9SPHI</name>
<protein>
    <submittedName>
        <fullName evidence="2">Dihydrofolate reductase</fullName>
    </submittedName>
</protein>
<dbReference type="SUPFAM" id="SSF53597">
    <property type="entry name" value="Dihydrofolate reductase-like"/>
    <property type="match status" value="1"/>
</dbReference>
<organism evidence="2 3">
    <name type="scientific">Sphingobacterium haloxyli</name>
    <dbReference type="NCBI Taxonomy" id="2100533"/>
    <lineage>
        <taxon>Bacteria</taxon>
        <taxon>Pseudomonadati</taxon>
        <taxon>Bacteroidota</taxon>
        <taxon>Sphingobacteriia</taxon>
        <taxon>Sphingobacteriales</taxon>
        <taxon>Sphingobacteriaceae</taxon>
        <taxon>Sphingobacterium</taxon>
    </lineage>
</organism>
<dbReference type="Proteomes" id="UP000239711">
    <property type="component" value="Unassembled WGS sequence"/>
</dbReference>
<dbReference type="Gene3D" id="3.40.430.10">
    <property type="entry name" value="Dihydrofolate Reductase, subunit A"/>
    <property type="match status" value="1"/>
</dbReference>
<dbReference type="GO" id="GO:0009231">
    <property type="term" value="P:riboflavin biosynthetic process"/>
    <property type="evidence" value="ECO:0007669"/>
    <property type="project" value="InterPro"/>
</dbReference>